<evidence type="ECO:0000259" key="2">
    <source>
        <dbReference type="Pfam" id="PF00248"/>
    </source>
</evidence>
<sequence length="329" mass="37071">MSKINKRAIGQTDLKLSPLGLGCWQFSNGTGIVGRYWATMEDSTVKEIIQTSLDGGINWFDTAEVYGKGQSEETLAAMLDELNISPEDAHIATKWWPLFRSSSSITNTIGTRQEKLNHRPIDLYQVHQPHSFSSVEKEMDQMVKLVEEKKINYVGVSNFSEVAMRKAHARLQEYGLNLTSNQVRYSLLDRRIEKNGVLDAAKELGISLIAYSPLEQGILSGKFHNDPSLVQKSGMRKYLGRFKPNGLAKSYPLILKLEELAKKYEVSASQIALNWIISYHGETVFAIPGASKPHHAEENIGAMNFELSRDELEEISRISWEIVEKSPKK</sequence>
<keyword evidence="4" id="KW-1185">Reference proteome</keyword>
<evidence type="ECO:0000313" key="3">
    <source>
        <dbReference type="EMBL" id="MEW9500960.1"/>
    </source>
</evidence>
<keyword evidence="1" id="KW-0560">Oxidoreductase</keyword>
<organism evidence="3 4">
    <name type="scientific">Jeotgalibacillus marinus</name>
    <dbReference type="NCBI Taxonomy" id="86667"/>
    <lineage>
        <taxon>Bacteria</taxon>
        <taxon>Bacillati</taxon>
        <taxon>Bacillota</taxon>
        <taxon>Bacilli</taxon>
        <taxon>Bacillales</taxon>
        <taxon>Caryophanaceae</taxon>
        <taxon>Jeotgalibacillus</taxon>
    </lineage>
</organism>
<dbReference type="InterPro" id="IPR036812">
    <property type="entry name" value="NAD(P)_OxRdtase_dom_sf"/>
</dbReference>
<accession>A0ABV3Q0T8</accession>
<dbReference type="EMBL" id="JBFMIA010000002">
    <property type="protein sequence ID" value="MEW9500960.1"/>
    <property type="molecule type" value="Genomic_DNA"/>
</dbReference>
<evidence type="ECO:0000313" key="4">
    <source>
        <dbReference type="Proteomes" id="UP001556040"/>
    </source>
</evidence>
<dbReference type="Pfam" id="PF00248">
    <property type="entry name" value="Aldo_ket_red"/>
    <property type="match status" value="1"/>
</dbReference>
<evidence type="ECO:0000256" key="1">
    <source>
        <dbReference type="ARBA" id="ARBA00023002"/>
    </source>
</evidence>
<dbReference type="Proteomes" id="UP001556040">
    <property type="component" value="Unassembled WGS sequence"/>
</dbReference>
<dbReference type="SUPFAM" id="SSF51430">
    <property type="entry name" value="NAD(P)-linked oxidoreductase"/>
    <property type="match status" value="1"/>
</dbReference>
<dbReference type="RefSeq" id="WP_367778304.1">
    <property type="nucleotide sequence ID" value="NZ_JBFMIA010000002.1"/>
</dbReference>
<name>A0ABV3Q0T8_9BACL</name>
<gene>
    <name evidence="3" type="ORF">AB1471_03980</name>
</gene>
<protein>
    <submittedName>
        <fullName evidence="3">Aldo/keto reductase</fullName>
    </submittedName>
</protein>
<dbReference type="InterPro" id="IPR023210">
    <property type="entry name" value="NADP_OxRdtase_dom"/>
</dbReference>
<dbReference type="PRINTS" id="PR00069">
    <property type="entry name" value="ALDKETRDTASE"/>
</dbReference>
<dbReference type="InterPro" id="IPR050523">
    <property type="entry name" value="AKR_Detox_Biosynth"/>
</dbReference>
<comment type="caution">
    <text evidence="3">The sequence shown here is derived from an EMBL/GenBank/DDBJ whole genome shotgun (WGS) entry which is preliminary data.</text>
</comment>
<proteinExistence type="predicted"/>
<reference evidence="3 4" key="1">
    <citation type="journal article" date="1979" name="Int. J. Syst. Evol. Microbiol.">
        <title>Bacillus globisporus subsp. marinus subsp. nov.</title>
        <authorList>
            <person name="Liu H."/>
        </authorList>
    </citation>
    <scope>NUCLEOTIDE SEQUENCE [LARGE SCALE GENOMIC DNA]</scope>
    <source>
        <strain evidence="3 4">DSM 1297</strain>
    </source>
</reference>
<dbReference type="Gene3D" id="3.20.20.100">
    <property type="entry name" value="NADP-dependent oxidoreductase domain"/>
    <property type="match status" value="1"/>
</dbReference>
<dbReference type="InterPro" id="IPR020471">
    <property type="entry name" value="AKR"/>
</dbReference>
<dbReference type="PANTHER" id="PTHR43364:SF4">
    <property type="entry name" value="NAD(P)-LINKED OXIDOREDUCTASE SUPERFAMILY PROTEIN"/>
    <property type="match status" value="1"/>
</dbReference>
<dbReference type="PANTHER" id="PTHR43364">
    <property type="entry name" value="NADH-SPECIFIC METHYLGLYOXAL REDUCTASE-RELATED"/>
    <property type="match status" value="1"/>
</dbReference>
<feature type="domain" description="NADP-dependent oxidoreductase" evidence="2">
    <location>
        <begin position="18"/>
        <end position="318"/>
    </location>
</feature>